<dbReference type="EC" id="2.8.1.-" evidence="13"/>
<sequence length="289" mass="32028">MSHLPSTHPPADPFRPIVRGAAQAIADFAMIENGDRVMVCLSGGKDSYTLLDVLLHFQRRAPIGFELVAVNLDQGQPGFPKHVLPAYLGTLGVEFSILERDTYSTVQARTRPGQTTCTLCSRLRRGHLYAHARRLGVSKIALGHHREDILETLFMNMFFGARLKAMAPRLTSDDGSNVVIRPLAYVAEAEIQRYADARAFPIIPCTLCGSQPNLQRVVVGEMLSSWEREHPGRLNNILRSLGRVTPSHLLDRELYDFAGSGPDGDTAFDSEDFAEREFLVGLQELAVMD</sequence>
<evidence type="ECO:0000256" key="13">
    <source>
        <dbReference type="HAMAP-Rule" id="MF_01850"/>
    </source>
</evidence>
<keyword evidence="11 13" id="KW-0408">Iron</keyword>
<proteinExistence type="inferred from homology"/>
<evidence type="ECO:0000256" key="7">
    <source>
        <dbReference type="ARBA" id="ARBA00022741"/>
    </source>
</evidence>
<feature type="domain" description="tRNA(Ile)-lysidine/2-thiocytidine synthase N-terminal" evidence="14">
    <location>
        <begin position="37"/>
        <end position="198"/>
    </location>
</feature>
<evidence type="ECO:0000256" key="1">
    <source>
        <dbReference type="ARBA" id="ARBA00022485"/>
    </source>
</evidence>
<protein>
    <recommendedName>
        <fullName evidence="13">tRNA-cytidine(32) 2-sulfurtransferase</fullName>
        <ecNumber evidence="13">2.8.1.-</ecNumber>
    </recommendedName>
    <alternativeName>
        <fullName evidence="13">Two-thiocytidine biosynthesis protein A</fullName>
    </alternativeName>
    <alternativeName>
        <fullName evidence="13">tRNA 2-thiocytidine biosynthesis protein TtcA</fullName>
    </alternativeName>
</protein>
<organism evidence="15 16">
    <name type="scientific">Deinococcus humi</name>
    <dbReference type="NCBI Taxonomy" id="662880"/>
    <lineage>
        <taxon>Bacteria</taxon>
        <taxon>Thermotogati</taxon>
        <taxon>Deinococcota</taxon>
        <taxon>Deinococci</taxon>
        <taxon>Deinococcales</taxon>
        <taxon>Deinococcaceae</taxon>
        <taxon>Deinococcus</taxon>
    </lineage>
</organism>
<evidence type="ECO:0000256" key="2">
    <source>
        <dbReference type="ARBA" id="ARBA00022490"/>
    </source>
</evidence>
<keyword evidence="3 13" id="KW-0820">tRNA-binding</keyword>
<feature type="binding site" evidence="13">
    <location>
        <position position="117"/>
    </location>
    <ligand>
        <name>[4Fe-4S] cluster</name>
        <dbReference type="ChEBI" id="CHEBI:49883"/>
    </ligand>
</feature>
<evidence type="ECO:0000256" key="12">
    <source>
        <dbReference type="ARBA" id="ARBA00023014"/>
    </source>
</evidence>
<evidence type="ECO:0000256" key="11">
    <source>
        <dbReference type="ARBA" id="ARBA00023004"/>
    </source>
</evidence>
<dbReference type="InterPro" id="IPR012089">
    <property type="entry name" value="tRNA_Cyd_32_2_STrfase"/>
</dbReference>
<accession>A0A7W8JS31</accession>
<comment type="cofactor">
    <cofactor evidence="13">
        <name>[4Fe-4S] cluster</name>
        <dbReference type="ChEBI" id="CHEBI:49883"/>
    </cofactor>
    <text evidence="13">Binds 1 [4Fe-4S] cluster per subunit. The cluster is chelated by three Cys residues, the fourth Fe has a free coordination site that may bind a sulfur atom transferred from the persulfide of IscS.</text>
</comment>
<dbReference type="PANTHER" id="PTHR43686:SF1">
    <property type="entry name" value="AMINOTRAN_5 DOMAIN-CONTAINING PROTEIN"/>
    <property type="match status" value="1"/>
</dbReference>
<dbReference type="Gene3D" id="3.40.50.620">
    <property type="entry name" value="HUPs"/>
    <property type="match status" value="1"/>
</dbReference>
<feature type="short sequence motif" description="PP-loop motif" evidence="13">
    <location>
        <begin position="42"/>
        <end position="47"/>
    </location>
</feature>
<dbReference type="GO" id="GO:0000049">
    <property type="term" value="F:tRNA binding"/>
    <property type="evidence" value="ECO:0007669"/>
    <property type="project" value="UniProtKB-KW"/>
</dbReference>
<dbReference type="Pfam" id="PF01171">
    <property type="entry name" value="ATP_bind_3"/>
    <property type="match status" value="1"/>
</dbReference>
<feature type="binding site" evidence="13">
    <location>
        <position position="208"/>
    </location>
    <ligand>
        <name>[4Fe-4S] cluster</name>
        <dbReference type="ChEBI" id="CHEBI:49883"/>
    </ligand>
</feature>
<comment type="subcellular location">
    <subcellularLocation>
        <location evidence="13">Cytoplasm</location>
    </subcellularLocation>
</comment>
<keyword evidence="6 13" id="KW-0479">Metal-binding</keyword>
<evidence type="ECO:0000256" key="8">
    <source>
        <dbReference type="ARBA" id="ARBA00022840"/>
    </source>
</evidence>
<dbReference type="EMBL" id="JACHFL010000002">
    <property type="protein sequence ID" value="MBB5361900.1"/>
    <property type="molecule type" value="Genomic_DNA"/>
</dbReference>
<feature type="binding site" evidence="13">
    <location>
        <position position="120"/>
    </location>
    <ligand>
        <name>[4Fe-4S] cluster</name>
        <dbReference type="ChEBI" id="CHEBI:49883"/>
    </ligand>
</feature>
<keyword evidence="12 13" id="KW-0411">Iron-sulfur</keyword>
<keyword evidence="10 13" id="KW-0694">RNA-binding</keyword>
<dbReference type="PANTHER" id="PTHR43686">
    <property type="entry name" value="SULFURTRANSFERASE-RELATED"/>
    <property type="match status" value="1"/>
</dbReference>
<comment type="pathway">
    <text evidence="13">tRNA modification.</text>
</comment>
<dbReference type="InterPro" id="IPR014729">
    <property type="entry name" value="Rossmann-like_a/b/a_fold"/>
</dbReference>
<name>A0A7W8JS31_9DEIO</name>
<evidence type="ECO:0000259" key="14">
    <source>
        <dbReference type="Pfam" id="PF01171"/>
    </source>
</evidence>
<evidence type="ECO:0000256" key="4">
    <source>
        <dbReference type="ARBA" id="ARBA00022679"/>
    </source>
</evidence>
<dbReference type="AlphaFoldDB" id="A0A7W8JS31"/>
<keyword evidence="8 13" id="KW-0067">ATP-binding</keyword>
<dbReference type="PIRSF" id="PIRSF004976">
    <property type="entry name" value="ATPase_YdaO"/>
    <property type="match status" value="1"/>
</dbReference>
<comment type="similarity">
    <text evidence="13">Belongs to the TtcA family.</text>
</comment>
<dbReference type="GO" id="GO:0005524">
    <property type="term" value="F:ATP binding"/>
    <property type="evidence" value="ECO:0007669"/>
    <property type="project" value="UniProtKB-UniRule"/>
</dbReference>
<dbReference type="Proteomes" id="UP000552709">
    <property type="component" value="Unassembled WGS sequence"/>
</dbReference>
<gene>
    <name evidence="13" type="primary">ttcA</name>
    <name evidence="15" type="ORF">HNQ08_000985</name>
</gene>
<evidence type="ECO:0000256" key="5">
    <source>
        <dbReference type="ARBA" id="ARBA00022694"/>
    </source>
</evidence>
<dbReference type="GO" id="GO:0005737">
    <property type="term" value="C:cytoplasm"/>
    <property type="evidence" value="ECO:0007669"/>
    <property type="project" value="UniProtKB-SubCell"/>
</dbReference>
<evidence type="ECO:0000256" key="9">
    <source>
        <dbReference type="ARBA" id="ARBA00022842"/>
    </source>
</evidence>
<evidence type="ECO:0000313" key="16">
    <source>
        <dbReference type="Proteomes" id="UP000552709"/>
    </source>
</evidence>
<comment type="catalytic activity">
    <reaction evidence="13">
        <text>cytidine(32) in tRNA + S-sulfanyl-L-cysteinyl-[cysteine desulfurase] + AH2 + ATP = 2-thiocytidine(32) in tRNA + L-cysteinyl-[cysteine desulfurase] + A + AMP + diphosphate + H(+)</text>
        <dbReference type="Rhea" id="RHEA:57048"/>
        <dbReference type="Rhea" id="RHEA-COMP:10288"/>
        <dbReference type="Rhea" id="RHEA-COMP:12157"/>
        <dbReference type="Rhea" id="RHEA-COMP:12158"/>
        <dbReference type="Rhea" id="RHEA-COMP:14821"/>
        <dbReference type="ChEBI" id="CHEBI:13193"/>
        <dbReference type="ChEBI" id="CHEBI:15378"/>
        <dbReference type="ChEBI" id="CHEBI:17499"/>
        <dbReference type="ChEBI" id="CHEBI:29950"/>
        <dbReference type="ChEBI" id="CHEBI:30616"/>
        <dbReference type="ChEBI" id="CHEBI:33019"/>
        <dbReference type="ChEBI" id="CHEBI:61963"/>
        <dbReference type="ChEBI" id="CHEBI:82748"/>
        <dbReference type="ChEBI" id="CHEBI:141453"/>
        <dbReference type="ChEBI" id="CHEBI:456215"/>
    </reaction>
</comment>
<dbReference type="GO" id="GO:0051539">
    <property type="term" value="F:4 iron, 4 sulfur cluster binding"/>
    <property type="evidence" value="ECO:0007669"/>
    <property type="project" value="UniProtKB-UniRule"/>
</dbReference>
<evidence type="ECO:0000256" key="10">
    <source>
        <dbReference type="ARBA" id="ARBA00022884"/>
    </source>
</evidence>
<evidence type="ECO:0000256" key="6">
    <source>
        <dbReference type="ARBA" id="ARBA00022723"/>
    </source>
</evidence>
<comment type="cofactor">
    <cofactor evidence="13">
        <name>Mg(2+)</name>
        <dbReference type="ChEBI" id="CHEBI:18420"/>
    </cofactor>
</comment>
<dbReference type="InterPro" id="IPR011063">
    <property type="entry name" value="TilS/TtcA_N"/>
</dbReference>
<dbReference type="HAMAP" id="MF_01850">
    <property type="entry name" value="TtcA"/>
    <property type="match status" value="1"/>
</dbReference>
<keyword evidence="4 13" id="KW-0808">Transferase</keyword>
<dbReference type="GO" id="GO:0016783">
    <property type="term" value="F:sulfurtransferase activity"/>
    <property type="evidence" value="ECO:0007669"/>
    <property type="project" value="UniProtKB-UniRule"/>
</dbReference>
<keyword evidence="9 13" id="KW-0460">Magnesium</keyword>
<comment type="function">
    <text evidence="13">Catalyzes the ATP-dependent 2-thiolation of cytidine in position 32 of tRNA, to form 2-thiocytidine (s(2)C32). The sulfur atoms are provided by the cysteine/cysteine desulfurase (IscS) system.</text>
</comment>
<keyword evidence="16" id="KW-1185">Reference proteome</keyword>
<evidence type="ECO:0000256" key="3">
    <source>
        <dbReference type="ARBA" id="ARBA00022555"/>
    </source>
</evidence>
<keyword evidence="5 13" id="KW-0819">tRNA processing</keyword>
<evidence type="ECO:0000313" key="15">
    <source>
        <dbReference type="EMBL" id="MBB5361900.1"/>
    </source>
</evidence>
<comment type="subunit">
    <text evidence="13">Homodimer.</text>
</comment>
<comment type="miscellaneous">
    <text evidence="13">The thiolation reaction likely consists of two steps: a first activation step by ATP to form an adenylated intermediate of the target base of tRNA, and a second nucleophilic substitution step of the sulfur (S) atom supplied by the hydrosulfide attached to the Fe-S cluster.</text>
</comment>
<keyword evidence="7 13" id="KW-0547">Nucleotide-binding</keyword>
<dbReference type="GO" id="GO:0000287">
    <property type="term" value="F:magnesium ion binding"/>
    <property type="evidence" value="ECO:0007669"/>
    <property type="project" value="UniProtKB-UniRule"/>
</dbReference>
<dbReference type="SUPFAM" id="SSF52402">
    <property type="entry name" value="Adenine nucleotide alpha hydrolases-like"/>
    <property type="match status" value="1"/>
</dbReference>
<comment type="caution">
    <text evidence="15">The sequence shown here is derived from an EMBL/GenBank/DDBJ whole genome shotgun (WGS) entry which is preliminary data.</text>
</comment>
<reference evidence="15 16" key="1">
    <citation type="submission" date="2020-08" db="EMBL/GenBank/DDBJ databases">
        <title>Genomic Encyclopedia of Type Strains, Phase IV (KMG-IV): sequencing the most valuable type-strain genomes for metagenomic binning, comparative biology and taxonomic classification.</title>
        <authorList>
            <person name="Goeker M."/>
        </authorList>
    </citation>
    <scope>NUCLEOTIDE SEQUENCE [LARGE SCALE GENOMIC DNA]</scope>
    <source>
        <strain evidence="15 16">DSM 27939</strain>
    </source>
</reference>
<keyword evidence="1 13" id="KW-0004">4Fe-4S</keyword>
<dbReference type="CDD" id="cd24138">
    <property type="entry name" value="TtcA-like"/>
    <property type="match status" value="1"/>
</dbReference>
<dbReference type="GO" id="GO:0034227">
    <property type="term" value="P:tRNA thio-modification"/>
    <property type="evidence" value="ECO:0007669"/>
    <property type="project" value="UniProtKB-UniRule"/>
</dbReference>
<keyword evidence="2 13" id="KW-0963">Cytoplasm</keyword>
<dbReference type="InterPro" id="IPR035107">
    <property type="entry name" value="tRNA_thiolation_TtcA_Ctu1"/>
</dbReference>
<dbReference type="NCBIfam" id="NF007972">
    <property type="entry name" value="PRK10696.1"/>
    <property type="match status" value="1"/>
</dbReference>
<dbReference type="RefSeq" id="WP_184127967.1">
    <property type="nucleotide sequence ID" value="NZ_JACHFL010000002.1"/>
</dbReference>